<sequence length="143" mass="16753">MDEYNRHEYDPKVVSLEPYHHGKTELPLAEHFKHIALEMFVSGSYKDVVYFYNKIPEVVDNARSCYVDGSMDKYNDHEFALIMLLDACCIINHVELSTTEMYNELRSTRHHLGMLLYQQQFVTCFLLESNPILDTEALDQLTI</sequence>
<reference evidence="1" key="2">
    <citation type="submission" date="2019-01" db="UniProtKB">
        <authorList>
            <consortium name="EnsemblPlants"/>
        </authorList>
    </citation>
    <scope>IDENTIFICATION</scope>
    <source>
        <strain evidence="1">cv. Heinz 1706</strain>
    </source>
</reference>
<protein>
    <submittedName>
        <fullName evidence="1">Uncharacterized protein</fullName>
    </submittedName>
</protein>
<organism evidence="1">
    <name type="scientific">Solanum lycopersicum</name>
    <name type="common">Tomato</name>
    <name type="synonym">Lycopersicon esculentum</name>
    <dbReference type="NCBI Taxonomy" id="4081"/>
    <lineage>
        <taxon>Eukaryota</taxon>
        <taxon>Viridiplantae</taxon>
        <taxon>Streptophyta</taxon>
        <taxon>Embryophyta</taxon>
        <taxon>Tracheophyta</taxon>
        <taxon>Spermatophyta</taxon>
        <taxon>Magnoliopsida</taxon>
        <taxon>eudicotyledons</taxon>
        <taxon>Gunneridae</taxon>
        <taxon>Pentapetalae</taxon>
        <taxon>asterids</taxon>
        <taxon>lamiids</taxon>
        <taxon>Solanales</taxon>
        <taxon>Solanaceae</taxon>
        <taxon>Solanoideae</taxon>
        <taxon>Solaneae</taxon>
        <taxon>Solanum</taxon>
        <taxon>Solanum subgen. Lycopersicon</taxon>
    </lineage>
</organism>
<dbReference type="AlphaFoldDB" id="A0A3Q7IWH9"/>
<reference evidence="1" key="1">
    <citation type="journal article" date="2012" name="Nature">
        <title>The tomato genome sequence provides insights into fleshy fruit evolution.</title>
        <authorList>
            <consortium name="Tomato Genome Consortium"/>
        </authorList>
    </citation>
    <scope>NUCLEOTIDE SEQUENCE [LARGE SCALE GENOMIC DNA]</scope>
    <source>
        <strain evidence="1">cv. Heinz 1706</strain>
    </source>
</reference>
<dbReference type="STRING" id="4081.A0A3Q7IWH9"/>
<dbReference type="EnsemblPlants" id="Solyc11g044380.1.1">
    <property type="protein sequence ID" value="Solyc11g044380.1.1.1"/>
    <property type="gene ID" value="Solyc11g044380.1"/>
</dbReference>
<dbReference type="Gramene" id="Solyc11g044380.1.1">
    <property type="protein sequence ID" value="Solyc11g044380.1.1.1"/>
    <property type="gene ID" value="Solyc11g044380.1"/>
</dbReference>
<keyword evidence="2" id="KW-1185">Reference proteome</keyword>
<dbReference type="InParanoid" id="A0A3Q7IWH9"/>
<dbReference type="InterPro" id="IPR004158">
    <property type="entry name" value="DUF247_pln"/>
</dbReference>
<accession>A0A3Q7IWH9</accession>
<proteinExistence type="predicted"/>
<evidence type="ECO:0000313" key="2">
    <source>
        <dbReference type="Proteomes" id="UP000004994"/>
    </source>
</evidence>
<dbReference type="Pfam" id="PF03140">
    <property type="entry name" value="DUF247"/>
    <property type="match status" value="1"/>
</dbReference>
<name>A0A3Q7IWH9_SOLLC</name>
<dbReference type="PaxDb" id="4081-Solyc11g044380.1.1"/>
<dbReference type="PANTHER" id="PTHR31170">
    <property type="entry name" value="BNAC04G53230D PROTEIN"/>
    <property type="match status" value="1"/>
</dbReference>
<evidence type="ECO:0000313" key="1">
    <source>
        <dbReference type="EnsemblPlants" id="Solyc11g044380.1.1.1"/>
    </source>
</evidence>
<dbReference type="Proteomes" id="UP000004994">
    <property type="component" value="Chromosome 11"/>
</dbReference>